<comment type="caution">
    <text evidence="3">The sequence shown here is derived from an EMBL/GenBank/DDBJ whole genome shotgun (WGS) entry which is preliminary data.</text>
</comment>
<dbReference type="InterPro" id="IPR032466">
    <property type="entry name" value="Metal_Hydrolase"/>
</dbReference>
<protein>
    <submittedName>
        <fullName evidence="3">Amidohydrolase family protein</fullName>
    </submittedName>
</protein>
<name>A0ABN2MJ79_9PSEU</name>
<accession>A0ABN2MJ79</accession>
<reference evidence="3 4" key="1">
    <citation type="journal article" date="2019" name="Int. J. Syst. Evol. Microbiol.">
        <title>The Global Catalogue of Microorganisms (GCM) 10K type strain sequencing project: providing services to taxonomists for standard genome sequencing and annotation.</title>
        <authorList>
            <consortium name="The Broad Institute Genomics Platform"/>
            <consortium name="The Broad Institute Genome Sequencing Center for Infectious Disease"/>
            <person name="Wu L."/>
            <person name="Ma J."/>
        </authorList>
    </citation>
    <scope>NUCLEOTIDE SEQUENCE [LARGE SCALE GENOMIC DNA]</scope>
    <source>
        <strain evidence="3 4">JCM 16009</strain>
    </source>
</reference>
<evidence type="ECO:0000313" key="3">
    <source>
        <dbReference type="EMBL" id="GAA1827729.1"/>
    </source>
</evidence>
<evidence type="ECO:0000256" key="1">
    <source>
        <dbReference type="ARBA" id="ARBA00023239"/>
    </source>
</evidence>
<evidence type="ECO:0000313" key="4">
    <source>
        <dbReference type="Proteomes" id="UP001500449"/>
    </source>
</evidence>
<dbReference type="InterPro" id="IPR032465">
    <property type="entry name" value="ACMSD"/>
</dbReference>
<evidence type="ECO:0000259" key="2">
    <source>
        <dbReference type="Pfam" id="PF04909"/>
    </source>
</evidence>
<dbReference type="EMBL" id="BAAAQK010000001">
    <property type="protein sequence ID" value="GAA1827729.1"/>
    <property type="molecule type" value="Genomic_DNA"/>
</dbReference>
<dbReference type="PANTHER" id="PTHR21240:SF28">
    <property type="entry name" value="ISO-OROTATE DECARBOXYLASE (EUROFUNG)"/>
    <property type="match status" value="1"/>
</dbReference>
<keyword evidence="1" id="KW-0456">Lyase</keyword>
<dbReference type="Pfam" id="PF04909">
    <property type="entry name" value="Amidohydro_2"/>
    <property type="match status" value="1"/>
</dbReference>
<dbReference type="RefSeq" id="WP_344411555.1">
    <property type="nucleotide sequence ID" value="NZ_BAAAQK010000001.1"/>
</dbReference>
<proteinExistence type="predicted"/>
<gene>
    <name evidence="3" type="ORF">GCM10009836_01810</name>
</gene>
<organism evidence="3 4">
    <name type="scientific">Pseudonocardia ailaonensis</name>
    <dbReference type="NCBI Taxonomy" id="367279"/>
    <lineage>
        <taxon>Bacteria</taxon>
        <taxon>Bacillati</taxon>
        <taxon>Actinomycetota</taxon>
        <taxon>Actinomycetes</taxon>
        <taxon>Pseudonocardiales</taxon>
        <taxon>Pseudonocardiaceae</taxon>
        <taxon>Pseudonocardia</taxon>
    </lineage>
</organism>
<keyword evidence="4" id="KW-1185">Reference proteome</keyword>
<dbReference type="PANTHER" id="PTHR21240">
    <property type="entry name" value="2-AMINO-3-CARBOXYLMUCONATE-6-SEMIALDEHYDE DECARBOXYLASE"/>
    <property type="match status" value="1"/>
</dbReference>
<feature type="domain" description="Amidohydrolase-related" evidence="2">
    <location>
        <begin position="131"/>
        <end position="393"/>
    </location>
</feature>
<sequence length="397" mass="44877">MTVELGYQLIDADTHYYEPADCFTRYIEPSMRDRAITVDLDEAGFETISWKGERLEIIEPGFFTKVLKPGALKEMMQAVKAGLTFEEAGVHAALAPEWTSRPARLKALEAQNLEATFLYPTLGVLWEHHLREDPEALYANLHAFNRWLYEDWGYGSDGMVYGAPLVSLRDPDLAVQELEWVLERGAKVVCMKTGHAYGRSPAHPIFDPFWSRVAEAGVVVGFHIAESGYNELYSPDFSEDPKPKPNGKSALQWSNFFGDRPIMDTLAACIMHNLFGRYPTLRVLSVENGSTWVPYLLNVMDKMKGMGRNGQWLGGRVQGRPSDIFREHIYVSPYPEDDVAALMKVIGSDRVPMGSDFPHPEGVKDPIELAERVQDLDPADQKRFLHDNAYELLHPSR</sequence>
<dbReference type="Gene3D" id="3.20.20.140">
    <property type="entry name" value="Metal-dependent hydrolases"/>
    <property type="match status" value="1"/>
</dbReference>
<dbReference type="Proteomes" id="UP001500449">
    <property type="component" value="Unassembled WGS sequence"/>
</dbReference>
<dbReference type="InterPro" id="IPR006680">
    <property type="entry name" value="Amidohydro-rel"/>
</dbReference>
<dbReference type="SUPFAM" id="SSF51556">
    <property type="entry name" value="Metallo-dependent hydrolases"/>
    <property type="match status" value="1"/>
</dbReference>